<dbReference type="GO" id="GO:0016747">
    <property type="term" value="F:acyltransferase activity, transferring groups other than amino-acyl groups"/>
    <property type="evidence" value="ECO:0007669"/>
    <property type="project" value="InterPro"/>
</dbReference>
<evidence type="ECO:0000259" key="1">
    <source>
        <dbReference type="PROSITE" id="PS51186"/>
    </source>
</evidence>
<dbReference type="RefSeq" id="XP_027616234.1">
    <property type="nucleotide sequence ID" value="XM_027760433.1"/>
</dbReference>
<keyword evidence="3" id="KW-1185">Reference proteome</keyword>
<dbReference type="InParanoid" id="A0A401GSV2"/>
<dbReference type="CDD" id="cd04301">
    <property type="entry name" value="NAT_SF"/>
    <property type="match status" value="1"/>
</dbReference>
<feature type="domain" description="N-acetyltransferase" evidence="1">
    <location>
        <begin position="6"/>
        <end position="165"/>
    </location>
</feature>
<dbReference type="GeneID" id="38782238"/>
<dbReference type="InterPro" id="IPR000182">
    <property type="entry name" value="GNAT_dom"/>
</dbReference>
<name>A0A401GSV2_9APHY</name>
<dbReference type="AlphaFoldDB" id="A0A401GSV2"/>
<dbReference type="OrthoDB" id="410198at2759"/>
<evidence type="ECO:0000313" key="3">
    <source>
        <dbReference type="Proteomes" id="UP000287166"/>
    </source>
</evidence>
<dbReference type="Proteomes" id="UP000287166">
    <property type="component" value="Unassembled WGS sequence"/>
</dbReference>
<sequence>MASAELEAVQIWVISADQTIPLRHSVLWPDHPSSYVRIPEDDLAYHYAAFIPSRDEPVAVISVFKESLPALPVSSSKAAESRETYSNAARFRKFACDPSYQGRGIGTKLLEYVFCTARAELSCGTVWCDARVSTVPWYERRGMTPFGEIFIKSGMEYIRMQRRLPD</sequence>
<dbReference type="Gene3D" id="3.40.630.30">
    <property type="match status" value="1"/>
</dbReference>
<gene>
    <name evidence="2" type="ORF">SCP_0705080</name>
</gene>
<protein>
    <recommendedName>
        <fullName evidence="1">N-acetyltransferase domain-containing protein</fullName>
    </recommendedName>
</protein>
<proteinExistence type="predicted"/>
<dbReference type="SUPFAM" id="SSF55729">
    <property type="entry name" value="Acyl-CoA N-acyltransferases (Nat)"/>
    <property type="match status" value="1"/>
</dbReference>
<dbReference type="EMBL" id="BFAD01000007">
    <property type="protein sequence ID" value="GBE85321.1"/>
    <property type="molecule type" value="Genomic_DNA"/>
</dbReference>
<dbReference type="PROSITE" id="PS51186">
    <property type="entry name" value="GNAT"/>
    <property type="match status" value="1"/>
</dbReference>
<accession>A0A401GSV2</accession>
<organism evidence="2 3">
    <name type="scientific">Sparassis crispa</name>
    <dbReference type="NCBI Taxonomy" id="139825"/>
    <lineage>
        <taxon>Eukaryota</taxon>
        <taxon>Fungi</taxon>
        <taxon>Dikarya</taxon>
        <taxon>Basidiomycota</taxon>
        <taxon>Agaricomycotina</taxon>
        <taxon>Agaricomycetes</taxon>
        <taxon>Polyporales</taxon>
        <taxon>Sparassidaceae</taxon>
        <taxon>Sparassis</taxon>
    </lineage>
</organism>
<dbReference type="Pfam" id="PF13673">
    <property type="entry name" value="Acetyltransf_10"/>
    <property type="match status" value="1"/>
</dbReference>
<evidence type="ECO:0000313" key="2">
    <source>
        <dbReference type="EMBL" id="GBE85321.1"/>
    </source>
</evidence>
<comment type="caution">
    <text evidence="2">The sequence shown here is derived from an EMBL/GenBank/DDBJ whole genome shotgun (WGS) entry which is preliminary data.</text>
</comment>
<dbReference type="InterPro" id="IPR016181">
    <property type="entry name" value="Acyl_CoA_acyltransferase"/>
</dbReference>
<reference evidence="2 3" key="1">
    <citation type="journal article" date="2018" name="Sci. Rep.">
        <title>Genome sequence of the cauliflower mushroom Sparassis crispa (Hanabiratake) and its association with beneficial usage.</title>
        <authorList>
            <person name="Kiyama R."/>
            <person name="Furutani Y."/>
            <person name="Kawaguchi K."/>
            <person name="Nakanishi T."/>
        </authorList>
    </citation>
    <scope>NUCLEOTIDE SEQUENCE [LARGE SCALE GENOMIC DNA]</scope>
</reference>